<dbReference type="SUPFAM" id="SSF55681">
    <property type="entry name" value="Class II aaRS and biotin synthetases"/>
    <property type="match status" value="1"/>
</dbReference>
<evidence type="ECO:0000256" key="2">
    <source>
        <dbReference type="ARBA" id="ARBA00022490"/>
    </source>
</evidence>
<gene>
    <name evidence="8" type="primary">glyQS</name>
    <name evidence="10" type="ordered locus">Thit_0926</name>
</gene>
<dbReference type="AlphaFoldDB" id="D3T8C0"/>
<keyword evidence="6 8" id="KW-0648">Protein biosynthesis</keyword>
<feature type="binding site" evidence="8">
    <location>
        <begin position="290"/>
        <end position="291"/>
    </location>
    <ligand>
        <name>ATP</name>
        <dbReference type="ChEBI" id="CHEBI:30616"/>
    </ligand>
</feature>
<feature type="binding site" evidence="8">
    <location>
        <begin position="221"/>
        <end position="225"/>
    </location>
    <ligand>
        <name>substrate</name>
    </ligand>
</feature>
<proteinExistence type="inferred from homology"/>
<dbReference type="KEGG" id="tit:Thit_0926"/>
<dbReference type="Gene3D" id="3.40.50.800">
    <property type="entry name" value="Anticodon-binding domain"/>
    <property type="match status" value="1"/>
</dbReference>
<evidence type="ECO:0000313" key="10">
    <source>
        <dbReference type="EMBL" id="ADD02202.1"/>
    </source>
</evidence>
<evidence type="ECO:0000259" key="9">
    <source>
        <dbReference type="PROSITE" id="PS50862"/>
    </source>
</evidence>
<dbReference type="Gene3D" id="3.30.930.10">
    <property type="entry name" value="Bira Bifunctional Protein, Domain 2"/>
    <property type="match status" value="1"/>
</dbReference>
<dbReference type="GO" id="GO:0015966">
    <property type="term" value="P:diadenosine tetraphosphate biosynthetic process"/>
    <property type="evidence" value="ECO:0007669"/>
    <property type="project" value="UniProtKB-ARBA"/>
</dbReference>
<dbReference type="Pfam" id="PF03129">
    <property type="entry name" value="HGTP_anticodon"/>
    <property type="match status" value="1"/>
</dbReference>
<keyword evidence="4 8" id="KW-0547">Nucleotide-binding</keyword>
<sequence>MPQQVTMDKIVALAKNRGFVFPGSEIYGGLANTWDYGPLGVELKSNIKRMWWKRFIQQSPYNVGIDSAILMNPEVWVASGHVSSFSDPLMDCKECKSRFRADQLIEDYIKEKELNISIEGWTNEQLMEFIKEHKVPCPKCGAHNFTNIRKFNLMFKTYQGVTEDSKSEVYLRPETAQGIFVNFKNVQRTTRKKIPFGIGQIGKSFRNEITPGNFIFRTREFEQMELEFFCKPGEDMEWFNYWRKYCMDWLLEFGLKKENLRFRDHKKEELSHYSTATTDIEYNFPFGWGELWGIANRTDFDLRQHMEHSGVDLSYMDPVTGEKYIPYCIEPSVGVDRLMLAFLIDAYEEEELEDGETRVVLRLHPALAPIKAAVLPLSKKLSENAYKLYDQLRNKFVVDYDETGSIGKRYRRQDEIGTPFCITYDFDSENDHCVTIRDRDTMEQVRVKIEEVEKYLEERLNF</sequence>
<dbReference type="InterPro" id="IPR027031">
    <property type="entry name" value="Gly-tRNA_synthase/POLG2"/>
</dbReference>
<evidence type="ECO:0000256" key="6">
    <source>
        <dbReference type="ARBA" id="ARBA00022917"/>
    </source>
</evidence>
<dbReference type="OrthoDB" id="9760853at2"/>
<evidence type="ECO:0000256" key="5">
    <source>
        <dbReference type="ARBA" id="ARBA00022840"/>
    </source>
</evidence>
<dbReference type="NCBIfam" id="TIGR00389">
    <property type="entry name" value="glyS_dimeric"/>
    <property type="match status" value="1"/>
</dbReference>
<dbReference type="InterPro" id="IPR022961">
    <property type="entry name" value="Gly_tRNA_ligase_bac"/>
</dbReference>
<dbReference type="EMBL" id="CP001936">
    <property type="protein sequence ID" value="ADD02202.1"/>
    <property type="molecule type" value="Genomic_DNA"/>
</dbReference>
<evidence type="ECO:0000256" key="7">
    <source>
        <dbReference type="ARBA" id="ARBA00023146"/>
    </source>
</evidence>
<organism evidence="10 11">
    <name type="scientific">Thermoanaerobacter italicus (strain DSM 9252 / Ab9)</name>
    <dbReference type="NCBI Taxonomy" id="580331"/>
    <lineage>
        <taxon>Bacteria</taxon>
        <taxon>Bacillati</taxon>
        <taxon>Bacillota</taxon>
        <taxon>Clostridia</taxon>
        <taxon>Thermoanaerobacterales</taxon>
        <taxon>Thermoanaerobacteraceae</taxon>
        <taxon>Thermoanaerobacter</taxon>
    </lineage>
</organism>
<evidence type="ECO:0000256" key="1">
    <source>
        <dbReference type="ARBA" id="ARBA00008226"/>
    </source>
</evidence>
<dbReference type="SUPFAM" id="SSF52954">
    <property type="entry name" value="Class II aaRS ABD-related"/>
    <property type="match status" value="1"/>
</dbReference>
<dbReference type="GO" id="GO:0070062">
    <property type="term" value="C:extracellular exosome"/>
    <property type="evidence" value="ECO:0007669"/>
    <property type="project" value="UniProtKB-ARBA"/>
</dbReference>
<dbReference type="GO" id="GO:1990742">
    <property type="term" value="C:microvesicle"/>
    <property type="evidence" value="ECO:0007669"/>
    <property type="project" value="UniProtKB-ARBA"/>
</dbReference>
<dbReference type="HAMAP" id="MF_00253_B">
    <property type="entry name" value="Gly_tRNA_synth_B"/>
    <property type="match status" value="1"/>
</dbReference>
<feature type="binding site" evidence="8">
    <location>
        <position position="174"/>
    </location>
    <ligand>
        <name>substrate</name>
    </ligand>
</feature>
<keyword evidence="2 8" id="KW-0963">Cytoplasm</keyword>
<feature type="binding site" evidence="8">
    <location>
        <begin position="206"/>
        <end position="208"/>
    </location>
    <ligand>
        <name>ATP</name>
        <dbReference type="ChEBI" id="CHEBI:30616"/>
    </ligand>
</feature>
<dbReference type="GO" id="GO:0005524">
    <property type="term" value="F:ATP binding"/>
    <property type="evidence" value="ECO:0007669"/>
    <property type="project" value="UniProtKB-UniRule"/>
</dbReference>
<dbReference type="HOGENOM" id="CLU_015515_2_1_9"/>
<dbReference type="InterPro" id="IPR006195">
    <property type="entry name" value="aa-tRNA-synth_II"/>
</dbReference>
<dbReference type="InterPro" id="IPR033731">
    <property type="entry name" value="GlyRS-like_core"/>
</dbReference>
<dbReference type="FunFam" id="3.40.50.800:FF:000002">
    <property type="entry name" value="Glycine--tRNA ligase"/>
    <property type="match status" value="1"/>
</dbReference>
<comment type="function">
    <text evidence="8">Catalyzes the attachment of glycine to tRNA(Gly).</text>
</comment>
<dbReference type="InterPro" id="IPR002314">
    <property type="entry name" value="aa-tRNA-synt_IIb"/>
</dbReference>
<comment type="subcellular location">
    <subcellularLocation>
        <location evidence="8">Cytoplasm</location>
    </subcellularLocation>
</comment>
<feature type="domain" description="Aminoacyl-transfer RNA synthetases class-II family profile" evidence="9">
    <location>
        <begin position="8"/>
        <end position="369"/>
    </location>
</feature>
<evidence type="ECO:0000256" key="8">
    <source>
        <dbReference type="HAMAP-Rule" id="MF_00253"/>
    </source>
</evidence>
<dbReference type="RefSeq" id="WP_012995007.1">
    <property type="nucleotide sequence ID" value="NC_013921.1"/>
</dbReference>
<dbReference type="Pfam" id="PF00587">
    <property type="entry name" value="tRNA-synt_2b"/>
    <property type="match status" value="1"/>
</dbReference>
<dbReference type="PRINTS" id="PR01043">
    <property type="entry name" value="TRNASYNTHGLY"/>
</dbReference>
<protein>
    <recommendedName>
        <fullName evidence="8">Glycine--tRNA ligase</fullName>
        <ecNumber evidence="8">6.1.1.14</ecNumber>
    </recommendedName>
    <alternativeName>
        <fullName evidence="8">Glycyl-tRNA synthetase</fullName>
        <shortName evidence="8">GlyRS</shortName>
    </alternativeName>
</protein>
<keyword evidence="5 8" id="KW-0067">ATP-binding</keyword>
<dbReference type="GO" id="GO:0004820">
    <property type="term" value="F:glycine-tRNA ligase activity"/>
    <property type="evidence" value="ECO:0007669"/>
    <property type="project" value="UniProtKB-UniRule"/>
</dbReference>
<keyword evidence="7 8" id="KW-0030">Aminoacyl-tRNA synthetase</keyword>
<dbReference type="GO" id="GO:0016740">
    <property type="term" value="F:transferase activity"/>
    <property type="evidence" value="ECO:0007669"/>
    <property type="project" value="UniProtKB-ARBA"/>
</dbReference>
<keyword evidence="3 8" id="KW-0436">Ligase</keyword>
<feature type="binding site" evidence="8">
    <location>
        <begin position="334"/>
        <end position="337"/>
    </location>
    <ligand>
        <name>ATP</name>
        <dbReference type="ChEBI" id="CHEBI:30616"/>
    </ligand>
</feature>
<comment type="catalytic activity">
    <reaction evidence="8">
        <text>tRNA(Gly) + glycine + ATP = glycyl-tRNA(Gly) + AMP + diphosphate</text>
        <dbReference type="Rhea" id="RHEA:16013"/>
        <dbReference type="Rhea" id="RHEA-COMP:9664"/>
        <dbReference type="Rhea" id="RHEA-COMP:9683"/>
        <dbReference type="ChEBI" id="CHEBI:30616"/>
        <dbReference type="ChEBI" id="CHEBI:33019"/>
        <dbReference type="ChEBI" id="CHEBI:57305"/>
        <dbReference type="ChEBI" id="CHEBI:78442"/>
        <dbReference type="ChEBI" id="CHEBI:78522"/>
        <dbReference type="ChEBI" id="CHEBI:456215"/>
        <dbReference type="EC" id="6.1.1.14"/>
    </reaction>
</comment>
<evidence type="ECO:0000313" key="11">
    <source>
        <dbReference type="Proteomes" id="UP000001552"/>
    </source>
</evidence>
<dbReference type="PROSITE" id="PS50862">
    <property type="entry name" value="AA_TRNA_LIGASE_II"/>
    <property type="match status" value="1"/>
</dbReference>
<dbReference type="InterPro" id="IPR045864">
    <property type="entry name" value="aa-tRNA-synth_II/BPL/LPL"/>
</dbReference>
<dbReference type="NCBIfam" id="NF003211">
    <property type="entry name" value="PRK04173.1"/>
    <property type="match status" value="1"/>
</dbReference>
<evidence type="ECO:0000256" key="4">
    <source>
        <dbReference type="ARBA" id="ARBA00022741"/>
    </source>
</evidence>
<comment type="subunit">
    <text evidence="8">Homodimer.</text>
</comment>
<dbReference type="InterPro" id="IPR036621">
    <property type="entry name" value="Anticodon-bd_dom_sf"/>
</dbReference>
<dbReference type="PANTHER" id="PTHR10745:SF8">
    <property type="entry name" value="DNA POLYMERASE SUBUNIT GAMMA-2, MITOCHONDRIAL"/>
    <property type="match status" value="1"/>
</dbReference>
<dbReference type="GO" id="GO:0005829">
    <property type="term" value="C:cytosol"/>
    <property type="evidence" value="ECO:0007669"/>
    <property type="project" value="UniProtKB-ARBA"/>
</dbReference>
<dbReference type="InterPro" id="IPR004154">
    <property type="entry name" value="Anticodon-bd"/>
</dbReference>
<dbReference type="CDD" id="cd00858">
    <property type="entry name" value="GlyRS_anticodon"/>
    <property type="match status" value="1"/>
</dbReference>
<reference evidence="10" key="1">
    <citation type="submission" date="2010-02" db="EMBL/GenBank/DDBJ databases">
        <title>Complete sequence of Thermoanaerobacter italicus Ab9.</title>
        <authorList>
            <consortium name="US DOE Joint Genome Institute"/>
            <person name="Lucas S."/>
            <person name="Copeland A."/>
            <person name="Lapidus A."/>
            <person name="Cheng J.-F."/>
            <person name="Bruce D."/>
            <person name="Goodwin L."/>
            <person name="Pitluck S."/>
            <person name="Chertkov O."/>
            <person name="Detter J.C."/>
            <person name="Han C."/>
            <person name="Tapia R."/>
            <person name="Land M."/>
            <person name="Hauser L."/>
            <person name="Kyrpides N."/>
            <person name="Mikhailova N."/>
            <person name="Hemme C.L."/>
            <person name="Woyke T."/>
        </authorList>
    </citation>
    <scope>NUCLEOTIDE SEQUENCE [LARGE SCALE GENOMIC DNA]</scope>
    <source>
        <strain evidence="10">Ab9</strain>
    </source>
</reference>
<evidence type="ECO:0000256" key="3">
    <source>
        <dbReference type="ARBA" id="ARBA00022598"/>
    </source>
</evidence>
<dbReference type="Proteomes" id="UP000001552">
    <property type="component" value="Chromosome"/>
</dbReference>
<feature type="binding site" evidence="8">
    <location>
        <begin position="216"/>
        <end position="221"/>
    </location>
    <ligand>
        <name>ATP</name>
        <dbReference type="ChEBI" id="CHEBI:30616"/>
    </ligand>
</feature>
<accession>D3T8C0</accession>
<comment type="similarity">
    <text evidence="1 8">Belongs to the class-II aminoacyl-tRNA synthetase family.</text>
</comment>
<name>D3T8C0_THEIA</name>
<feature type="binding site" evidence="8">
    <location>
        <begin position="330"/>
        <end position="334"/>
    </location>
    <ligand>
        <name>substrate</name>
    </ligand>
</feature>
<dbReference type="GO" id="GO:0140096">
    <property type="term" value="F:catalytic activity, acting on a protein"/>
    <property type="evidence" value="ECO:0007669"/>
    <property type="project" value="UniProtKB-ARBA"/>
</dbReference>
<dbReference type="PANTHER" id="PTHR10745">
    <property type="entry name" value="GLYCYL-TRNA SYNTHETASE/DNA POLYMERASE SUBUNIT GAMMA-2"/>
    <property type="match status" value="1"/>
</dbReference>
<dbReference type="InterPro" id="IPR002315">
    <property type="entry name" value="tRNA-synt_gly"/>
</dbReference>
<dbReference type="GO" id="GO:0006426">
    <property type="term" value="P:glycyl-tRNA aminoacylation"/>
    <property type="evidence" value="ECO:0007669"/>
    <property type="project" value="UniProtKB-UniRule"/>
</dbReference>
<dbReference type="CDD" id="cd00774">
    <property type="entry name" value="GlyRS-like_core"/>
    <property type="match status" value="1"/>
</dbReference>
<dbReference type="EC" id="6.1.1.14" evidence="8"/>
<dbReference type="eggNOG" id="COG0423">
    <property type="taxonomic scope" value="Bacteria"/>
</dbReference>
<dbReference type="GO" id="GO:0004081">
    <property type="term" value="F:bis(5'-nucleosyl)-tetraphosphatase (asymmetrical) activity"/>
    <property type="evidence" value="ECO:0007669"/>
    <property type="project" value="UniProtKB-ARBA"/>
</dbReference>
<feature type="binding site" evidence="8">
    <location>
        <position position="100"/>
    </location>
    <ligand>
        <name>substrate</name>
    </ligand>
</feature>
<keyword evidence="11" id="KW-1185">Reference proteome</keyword>